<dbReference type="AlphaFoldDB" id="A0A5S9ISR9"/>
<evidence type="ECO:0000313" key="6">
    <source>
        <dbReference type="EMBL" id="BBM85975.1"/>
    </source>
</evidence>
<dbReference type="InterPro" id="IPR011330">
    <property type="entry name" value="Glyco_hydro/deAcase_b/a-brl"/>
</dbReference>
<dbReference type="GO" id="GO:0005975">
    <property type="term" value="P:carbohydrate metabolic process"/>
    <property type="evidence" value="ECO:0007669"/>
    <property type="project" value="InterPro"/>
</dbReference>
<name>A0A5S9ISR9_UABAM</name>
<dbReference type="OrthoDB" id="276522at2"/>
<dbReference type="PANTHER" id="PTHR31609:SF1">
    <property type="entry name" value="CARBOHYDRATE DEACETYLASE"/>
    <property type="match status" value="1"/>
</dbReference>
<keyword evidence="7" id="KW-1185">Reference proteome</keyword>
<evidence type="ECO:0000256" key="1">
    <source>
        <dbReference type="ARBA" id="ARBA00001946"/>
    </source>
</evidence>
<dbReference type="EMBL" id="AP019860">
    <property type="protein sequence ID" value="BBM85975.1"/>
    <property type="molecule type" value="Genomic_DNA"/>
</dbReference>
<dbReference type="GO" id="GO:0046872">
    <property type="term" value="F:metal ion binding"/>
    <property type="evidence" value="ECO:0007669"/>
    <property type="project" value="UniProtKB-KW"/>
</dbReference>
<proteinExistence type="predicted"/>
<organism evidence="6 7">
    <name type="scientific">Uabimicrobium amorphum</name>
    <dbReference type="NCBI Taxonomy" id="2596890"/>
    <lineage>
        <taxon>Bacteria</taxon>
        <taxon>Pseudomonadati</taxon>
        <taxon>Planctomycetota</taxon>
        <taxon>Candidatus Uabimicrobiia</taxon>
        <taxon>Candidatus Uabimicrobiales</taxon>
        <taxon>Candidatus Uabimicrobiaceae</taxon>
        <taxon>Candidatus Uabimicrobium</taxon>
    </lineage>
</organism>
<dbReference type="RefSeq" id="WP_151970056.1">
    <property type="nucleotide sequence ID" value="NZ_AP019860.1"/>
</dbReference>
<reference evidence="6 7" key="1">
    <citation type="submission" date="2019-08" db="EMBL/GenBank/DDBJ databases">
        <title>Complete genome sequence of Candidatus Uab amorphum.</title>
        <authorList>
            <person name="Shiratori T."/>
            <person name="Suzuki S."/>
            <person name="Kakizawa Y."/>
            <person name="Ishida K."/>
        </authorList>
    </citation>
    <scope>NUCLEOTIDE SEQUENCE [LARGE SCALE GENOMIC DNA]</scope>
    <source>
        <strain evidence="6 7">SRT547</strain>
    </source>
</reference>
<evidence type="ECO:0000256" key="5">
    <source>
        <dbReference type="ARBA" id="ARBA00023277"/>
    </source>
</evidence>
<dbReference type="Proteomes" id="UP000326354">
    <property type="component" value="Chromosome"/>
</dbReference>
<dbReference type="KEGG" id="uam:UABAM_04361"/>
<keyword evidence="5" id="KW-0119">Carbohydrate metabolism</keyword>
<dbReference type="Gene3D" id="3.20.20.370">
    <property type="entry name" value="Glycoside hydrolase/deacetylase"/>
    <property type="match status" value="1"/>
</dbReference>
<dbReference type="Pfam" id="PF04794">
    <property type="entry name" value="YdjC"/>
    <property type="match status" value="1"/>
</dbReference>
<keyword evidence="4" id="KW-0460">Magnesium</keyword>
<evidence type="ECO:0000256" key="2">
    <source>
        <dbReference type="ARBA" id="ARBA00022723"/>
    </source>
</evidence>
<sequence length="282" mass="31602">MLKYLIVNADDLGISPGVSSGILHAHKMGIVTSTTAMVNTAFFRESIQTAMTESVGIGLHITLSYGAPVLPASEVPSLVDKQGNFLSFPIVAPFNAQELQSEIEAQFSLFTEVAGCLPDHIDSHQFMANVHPAAFKTVLNLAKDHQIPIRNPHMFLSKNKLHQFMRSRKTNPLAELDGRIEELQQIYAHFCVAHPDFFEYRFFDTGVTVDNLLEILRNLPTGVTEIMCHPGYSYDLQNDYYLEKRDQEVEVLTNERILQAIQDEGIQLVTFGQIESIHGSKI</sequence>
<dbReference type="GO" id="GO:0016787">
    <property type="term" value="F:hydrolase activity"/>
    <property type="evidence" value="ECO:0007669"/>
    <property type="project" value="UniProtKB-KW"/>
</dbReference>
<evidence type="ECO:0000313" key="7">
    <source>
        <dbReference type="Proteomes" id="UP000326354"/>
    </source>
</evidence>
<dbReference type="InterPro" id="IPR006879">
    <property type="entry name" value="YdjC-like"/>
</dbReference>
<keyword evidence="3" id="KW-0378">Hydrolase</keyword>
<protein>
    <submittedName>
        <fullName evidence="6">Carbohydrate deacetylase</fullName>
    </submittedName>
</protein>
<dbReference type="GO" id="GO:0019213">
    <property type="term" value="F:deacetylase activity"/>
    <property type="evidence" value="ECO:0007669"/>
    <property type="project" value="TreeGrafter"/>
</dbReference>
<dbReference type="PANTHER" id="PTHR31609">
    <property type="entry name" value="YDJC DEACETYLASE FAMILY MEMBER"/>
    <property type="match status" value="1"/>
</dbReference>
<evidence type="ECO:0000256" key="3">
    <source>
        <dbReference type="ARBA" id="ARBA00022801"/>
    </source>
</evidence>
<accession>A0A5S9ISR9</accession>
<keyword evidence="2" id="KW-0479">Metal-binding</keyword>
<gene>
    <name evidence="6" type="ORF">UABAM_04361</name>
</gene>
<evidence type="ECO:0000256" key="4">
    <source>
        <dbReference type="ARBA" id="ARBA00022842"/>
    </source>
</evidence>
<dbReference type="SUPFAM" id="SSF88713">
    <property type="entry name" value="Glycoside hydrolase/deacetylase"/>
    <property type="match status" value="1"/>
</dbReference>
<comment type="cofactor">
    <cofactor evidence="1">
        <name>Mg(2+)</name>
        <dbReference type="ChEBI" id="CHEBI:18420"/>
    </cofactor>
</comment>